<feature type="non-terminal residue" evidence="1">
    <location>
        <position position="1"/>
    </location>
</feature>
<protein>
    <submittedName>
        <fullName evidence="1">Uncharacterized protein</fullName>
    </submittedName>
</protein>
<dbReference type="AlphaFoldDB" id="B9TK32"/>
<feature type="non-terminal residue" evidence="1">
    <location>
        <position position="230"/>
    </location>
</feature>
<dbReference type="EMBL" id="EQ984672">
    <property type="protein sequence ID" value="EEF23782.1"/>
    <property type="molecule type" value="Genomic_DNA"/>
</dbReference>
<organism evidence="1 2">
    <name type="scientific">Ricinus communis</name>
    <name type="common">Castor bean</name>
    <dbReference type="NCBI Taxonomy" id="3988"/>
    <lineage>
        <taxon>Eukaryota</taxon>
        <taxon>Viridiplantae</taxon>
        <taxon>Streptophyta</taxon>
        <taxon>Embryophyta</taxon>
        <taxon>Tracheophyta</taxon>
        <taxon>Spermatophyta</taxon>
        <taxon>Magnoliopsida</taxon>
        <taxon>eudicotyledons</taxon>
        <taxon>Gunneridae</taxon>
        <taxon>Pentapetalae</taxon>
        <taxon>rosids</taxon>
        <taxon>fabids</taxon>
        <taxon>Malpighiales</taxon>
        <taxon>Euphorbiaceae</taxon>
        <taxon>Acalyphoideae</taxon>
        <taxon>Acalypheae</taxon>
        <taxon>Ricinus</taxon>
    </lineage>
</organism>
<accession>B9TK32</accession>
<evidence type="ECO:0000313" key="2">
    <source>
        <dbReference type="Proteomes" id="UP000008311"/>
    </source>
</evidence>
<dbReference type="InParanoid" id="B9TK32"/>
<gene>
    <name evidence="1" type="ORF">RCOM_2158330</name>
</gene>
<proteinExistence type="predicted"/>
<evidence type="ECO:0000313" key="1">
    <source>
        <dbReference type="EMBL" id="EEF23782.1"/>
    </source>
</evidence>
<reference evidence="2" key="1">
    <citation type="journal article" date="2010" name="Nat. Biotechnol.">
        <title>Draft genome sequence of the oilseed species Ricinus communis.</title>
        <authorList>
            <person name="Chan A.P."/>
            <person name="Crabtree J."/>
            <person name="Zhao Q."/>
            <person name="Lorenzi H."/>
            <person name="Orvis J."/>
            <person name="Puiu D."/>
            <person name="Melake-Berhan A."/>
            <person name="Jones K.M."/>
            <person name="Redman J."/>
            <person name="Chen G."/>
            <person name="Cahoon E.B."/>
            <person name="Gedil M."/>
            <person name="Stanke M."/>
            <person name="Haas B.J."/>
            <person name="Wortman J.R."/>
            <person name="Fraser-Liggett C.M."/>
            <person name="Ravel J."/>
            <person name="Rabinowicz P.D."/>
        </authorList>
    </citation>
    <scope>NUCLEOTIDE SEQUENCE [LARGE SCALE GENOMIC DNA]</scope>
    <source>
        <strain evidence="2">cv. Hale</strain>
    </source>
</reference>
<keyword evidence="2" id="KW-1185">Reference proteome</keyword>
<dbReference type="Proteomes" id="UP000008311">
    <property type="component" value="Unassembled WGS sequence"/>
</dbReference>
<sequence>DRHARARLEARQQAAQQRVVVRADGLQARAPVHMGDGRYARHHAWPDRRGELHERRGAGQVEIRVRPFGEHDGSQRAEPFALLDARIDPVADFSLARIGQDAAVAQGARPEFAAALVQREYAAPAQQVEHVAAQDVGIGQVGDVQVGVEVIVVGEGGFDVVVTRDGAQVVVGPAVGAAGAGQFGEAVQRATQRGARIARRGRDEDLFERRFPQQALVGRTVQRSAAGEAQ</sequence>
<name>B9TK32_RICCO</name>